<evidence type="ECO:0000259" key="1">
    <source>
        <dbReference type="PROSITE" id="PS51352"/>
    </source>
</evidence>
<reference evidence="2 3" key="1">
    <citation type="submission" date="2022-12" db="EMBL/GenBank/DDBJ databases">
        <title>Chromosome-level genome of Tegillarca granosa.</title>
        <authorList>
            <person name="Kim J."/>
        </authorList>
    </citation>
    <scope>NUCLEOTIDE SEQUENCE [LARGE SCALE GENOMIC DNA]</scope>
    <source>
        <strain evidence="2">Teg-2019</strain>
        <tissue evidence="2">Adductor muscle</tissue>
    </source>
</reference>
<dbReference type="PROSITE" id="PS51352">
    <property type="entry name" value="THIOREDOXIN_2"/>
    <property type="match status" value="1"/>
</dbReference>
<organism evidence="2 3">
    <name type="scientific">Tegillarca granosa</name>
    <name type="common">Malaysian cockle</name>
    <name type="synonym">Anadara granosa</name>
    <dbReference type="NCBI Taxonomy" id="220873"/>
    <lineage>
        <taxon>Eukaryota</taxon>
        <taxon>Metazoa</taxon>
        <taxon>Spiralia</taxon>
        <taxon>Lophotrochozoa</taxon>
        <taxon>Mollusca</taxon>
        <taxon>Bivalvia</taxon>
        <taxon>Autobranchia</taxon>
        <taxon>Pteriomorphia</taxon>
        <taxon>Arcoida</taxon>
        <taxon>Arcoidea</taxon>
        <taxon>Arcidae</taxon>
        <taxon>Tegillarca</taxon>
    </lineage>
</organism>
<comment type="caution">
    <text evidence="2">The sequence shown here is derived from an EMBL/GenBank/DDBJ whole genome shotgun (WGS) entry which is preliminary data.</text>
</comment>
<dbReference type="InterPro" id="IPR058777">
    <property type="entry name" value="TXNDC11_thioredoxin"/>
</dbReference>
<dbReference type="InterPro" id="IPR013766">
    <property type="entry name" value="Thioredoxin_domain"/>
</dbReference>
<dbReference type="Pfam" id="PF26234">
    <property type="entry name" value="TXNDC11_2nd"/>
    <property type="match status" value="1"/>
</dbReference>
<dbReference type="CDD" id="cd02981">
    <property type="entry name" value="PDI_b_family"/>
    <property type="match status" value="1"/>
</dbReference>
<gene>
    <name evidence="2" type="ORF">KUTeg_003582</name>
</gene>
<sequence length="800" mass="92385">MASSEKQTPRPNGDFLRFRLIGAMMAKHPEICLISLVISLSICTKIGMSFHTKQILEPAKAPGRFFPLGSSVIDFPFGDIRPVAESMYREELLFVMYYAPWCAKSMQVRNEFQKAAKVMQNRIKFAAINCWYTEGACRTQYKFLMFPEIFLYHTHIGGFRYNGVTTADYMIKFIEDLMFPISFLHNKEEVKDFVARHDTSVIGYFDFNASPQPPGYTQFYYSALRMIEYDFNQPVKFAAISQKSLAEDFDLKSPGRLVIIRRSNYTMKYPLTANFTSSSIQKWIIDNQEESLVKFLSPSGTKNLLLSHEINKGPAVREVALTYSHCSEKNIQDLVHVSIKDRQRLVQNHHDQQLSCQPNNTFDLLDKRCCVSIVTSQHHKSVCEYCKHLQSSKNNPCVFTTDSNIAQELTFGSVQAPSCIESVQNYNVNEHRSICCKKCNFDLLKNQKCSSRRKTDFFVLNGEYMYRNSICRKLTLQKLQRLVLPSQSISPSDTDEIYPVNFTGLKCRTNKTVNFYVLDVVHHGIFADRLEPGLSTEFVVNYTSTVAPRHLRSETKTSNCDILKGDNTCLIDVTSASFQSIDVVLFVYAPWCGFCASIAHLYISLAKYFKAAKNILFTRINADSNDLPWEYTVEDYPTILFFPAYRKADSVMFPETTPKTLPNLIKFVMNHATHDLRMDTAVYVCSKYCRKRNLENSIYLIHTLRRRNMVTRQRIKHLSTSLTSDDINNGGQKYSHRRTVNVLTQKLQKLEKQLHYATLLKKYLLKHYNENFSKSEFSRFLNQHKMTPDINVKNTLHDEL</sequence>
<name>A0ABQ9FQQ7_TEGGR</name>
<feature type="domain" description="Thioredoxin" evidence="1">
    <location>
        <begin position="562"/>
        <end position="673"/>
    </location>
</feature>
<dbReference type="Proteomes" id="UP001217089">
    <property type="component" value="Unassembled WGS sequence"/>
</dbReference>
<dbReference type="SUPFAM" id="SSF52833">
    <property type="entry name" value="Thioredoxin-like"/>
    <property type="match status" value="3"/>
</dbReference>
<keyword evidence="3" id="KW-1185">Reference proteome</keyword>
<dbReference type="Pfam" id="PF00085">
    <property type="entry name" value="Thioredoxin"/>
    <property type="match status" value="2"/>
</dbReference>
<proteinExistence type="predicted"/>
<dbReference type="PANTHER" id="PTHR46497:SF1">
    <property type="entry name" value="THIOREDOXIN DOMAIN-CONTAINING PROTEIN 11"/>
    <property type="match status" value="1"/>
</dbReference>
<evidence type="ECO:0000313" key="3">
    <source>
        <dbReference type="Proteomes" id="UP001217089"/>
    </source>
</evidence>
<dbReference type="InterPro" id="IPR052792">
    <property type="entry name" value="Thioredoxin_dom-contain_11"/>
</dbReference>
<dbReference type="EMBL" id="JARBDR010000214">
    <property type="protein sequence ID" value="KAJ8318491.1"/>
    <property type="molecule type" value="Genomic_DNA"/>
</dbReference>
<dbReference type="Gene3D" id="3.40.30.10">
    <property type="entry name" value="Glutaredoxin"/>
    <property type="match status" value="3"/>
</dbReference>
<dbReference type="InterPro" id="IPR036249">
    <property type="entry name" value="Thioredoxin-like_sf"/>
</dbReference>
<dbReference type="PANTHER" id="PTHR46497">
    <property type="entry name" value="THIOREDOXIN DOMAIN-CONTAINING PROTEIN 11"/>
    <property type="match status" value="1"/>
</dbReference>
<accession>A0ABQ9FQQ7</accession>
<protein>
    <recommendedName>
        <fullName evidence="1">Thioredoxin domain-containing protein</fullName>
    </recommendedName>
</protein>
<evidence type="ECO:0000313" key="2">
    <source>
        <dbReference type="EMBL" id="KAJ8318491.1"/>
    </source>
</evidence>